<keyword evidence="8" id="KW-0408">Iron</keyword>
<evidence type="ECO:0000256" key="12">
    <source>
        <dbReference type="ARBA" id="ARBA00023237"/>
    </source>
</evidence>
<dbReference type="SUPFAM" id="SSF56935">
    <property type="entry name" value="Porins"/>
    <property type="match status" value="1"/>
</dbReference>
<protein>
    <submittedName>
        <fullName evidence="20">TonB-dependent siderophore receptor</fullName>
    </submittedName>
</protein>
<evidence type="ECO:0000259" key="17">
    <source>
        <dbReference type="Pfam" id="PF00593"/>
    </source>
</evidence>
<dbReference type="Proteomes" id="UP000235081">
    <property type="component" value="Unassembled WGS sequence"/>
</dbReference>
<keyword evidence="7 16" id="KW-0732">Signal</keyword>
<dbReference type="InterPro" id="IPR021731">
    <property type="entry name" value="AMIN_dom"/>
</dbReference>
<evidence type="ECO:0000256" key="6">
    <source>
        <dbReference type="ARBA" id="ARBA00022692"/>
    </source>
</evidence>
<feature type="compositionally biased region" description="Polar residues" evidence="15">
    <location>
        <begin position="289"/>
        <end position="298"/>
    </location>
</feature>
<dbReference type="InterPro" id="IPR012910">
    <property type="entry name" value="Plug_dom"/>
</dbReference>
<evidence type="ECO:0000256" key="14">
    <source>
        <dbReference type="RuleBase" id="RU003357"/>
    </source>
</evidence>
<keyword evidence="4 13" id="KW-1134">Transmembrane beta strand</keyword>
<dbReference type="Pfam" id="PF07715">
    <property type="entry name" value="Plug"/>
    <property type="match status" value="1"/>
</dbReference>
<keyword evidence="12 13" id="KW-0998">Cell outer membrane</keyword>
<keyword evidence="10 14" id="KW-0798">TonB box</keyword>
<evidence type="ECO:0000256" key="8">
    <source>
        <dbReference type="ARBA" id="ARBA00023004"/>
    </source>
</evidence>
<feature type="domain" description="TonB-dependent receptor plug" evidence="18">
    <location>
        <begin position="301"/>
        <end position="400"/>
    </location>
</feature>
<dbReference type="CDD" id="cd01347">
    <property type="entry name" value="ligand_gated_channel"/>
    <property type="match status" value="1"/>
</dbReference>
<gene>
    <name evidence="20" type="ORF">CEN46_25745</name>
</gene>
<evidence type="ECO:0000256" key="1">
    <source>
        <dbReference type="ARBA" id="ARBA00004571"/>
    </source>
</evidence>
<sequence length="935" mass="103224">MKLDRLFQSLLLTGAVVLLISTPATCEEVREDLQGESFTQATGKSRLDEQVAVKNKKFAIAKSPVLTPSSRKRRLFQSEIASSPQTAKPGKAGKHIHQLSEIKFPPNSAQILVQAPTNPPNPEQTSGDQVVPITGVKANATPQGVEVILETTLGEQLQVTNRSTGNNFIADVSGAQLRLASGEAFTFRSEKPLTGITEITVTNVDVNTVRITVVGEKTLPTVELFDDDAGLVFGVTSQTTATQPPQQPQTPQSQEPAEQTPQEEPAAQQEQDEPIELVVTGEQDGYSVPNATTATRTDTPLRDIPQSIQVVPQQVLQDQQVTRLSEALRNTPGVARGGITPRFTFVEDALIRGFDANYLVNGLSSLTDFAPIFEASNIERVEVLRGPSSVLYGRGFTGGIVNLVTKQPLSEPYSLLEFSAGSFNFYRGSVDFSGPLNDSRTVLYRFTGAAQTTESFFDFYDAQRYSLAPTLTWQISDRTKITFEANYAQATQPFDLGLPAVGTILPNPNGKIPRDRYVSEPSDQGQYEALTLGYDFQHRFSDNWEIRNAFRFVDFNIDRQAVFSLGLDPDGRTLNRRFQSPNFGELVYNLDTYVVGKFNTGSIKHEIVAGVNFFRRDSTLAGFNRNAAPIDLFNPVYGQPLGDVIARYDNLTRTDSVGFYLQDQIALTDNLKLLLGGRFDITSQKSEDFLESTSSFQQDEAFSPRVGIVYQPIPALSFYGSYSRSFLPVVGQTADGSLFEPEEGTQYEIGVKADLSDRLAVTLAFYDLTRSNVETADLENPDFSIQTGEQQSQGIEFNIAGEILPGWDIIAGYAYTDAKITKDNNFAVGNRISNVPKHAFNIWTSYKLQEGELKGLGFGLGLFFVGDRPGDLDNSFEIPSYVRTDAAIFYTRDRFRAALNFRNIFNVDYFESAGNINRVILGEPFTVQGTISWQF</sequence>
<comment type="subcellular location">
    <subcellularLocation>
        <location evidence="1 13">Cell outer membrane</location>
        <topology evidence="1 13">Multi-pass membrane protein</topology>
    </subcellularLocation>
</comment>
<feature type="chain" id="PRO_5014924707" evidence="16">
    <location>
        <begin position="27"/>
        <end position="935"/>
    </location>
</feature>
<dbReference type="GO" id="GO:0009279">
    <property type="term" value="C:cell outer membrane"/>
    <property type="evidence" value="ECO:0007669"/>
    <property type="project" value="UniProtKB-SubCell"/>
</dbReference>
<feature type="domain" description="AMIN" evidence="19">
    <location>
        <begin position="136"/>
        <end position="233"/>
    </location>
</feature>
<keyword evidence="11 13" id="KW-0472">Membrane</keyword>
<dbReference type="PANTHER" id="PTHR32552:SF68">
    <property type="entry name" value="FERRICHROME OUTER MEMBRANE TRANSPORTER_PHAGE RECEPTOR"/>
    <property type="match status" value="1"/>
</dbReference>
<evidence type="ECO:0000256" key="5">
    <source>
        <dbReference type="ARBA" id="ARBA00022496"/>
    </source>
</evidence>
<evidence type="ECO:0000259" key="18">
    <source>
        <dbReference type="Pfam" id="PF07715"/>
    </source>
</evidence>
<keyword evidence="9" id="KW-0406">Ion transport</keyword>
<comment type="similarity">
    <text evidence="2 13 14">Belongs to the TonB-dependent receptor family.</text>
</comment>
<evidence type="ECO:0000256" key="10">
    <source>
        <dbReference type="ARBA" id="ARBA00023077"/>
    </source>
</evidence>
<dbReference type="Pfam" id="PF00593">
    <property type="entry name" value="TonB_dep_Rec_b-barrel"/>
    <property type="match status" value="1"/>
</dbReference>
<dbReference type="InterPro" id="IPR000531">
    <property type="entry name" value="Beta-barrel_TonB"/>
</dbReference>
<keyword evidence="5" id="KW-0410">Iron transport</keyword>
<evidence type="ECO:0000313" key="21">
    <source>
        <dbReference type="Proteomes" id="UP000235081"/>
    </source>
</evidence>
<feature type="region of interest" description="Disordered" evidence="15">
    <location>
        <begin position="239"/>
        <end position="301"/>
    </location>
</feature>
<evidence type="ECO:0000256" key="15">
    <source>
        <dbReference type="SAM" id="MobiDB-lite"/>
    </source>
</evidence>
<dbReference type="Gene3D" id="2.170.130.10">
    <property type="entry name" value="TonB-dependent receptor, plug domain"/>
    <property type="match status" value="1"/>
</dbReference>
<dbReference type="InterPro" id="IPR010105">
    <property type="entry name" value="TonB_sidphr_rcpt"/>
</dbReference>
<accession>A0A2N6L4B5</accession>
<evidence type="ECO:0000256" key="11">
    <source>
        <dbReference type="ARBA" id="ARBA00023136"/>
    </source>
</evidence>
<dbReference type="GO" id="GO:0038023">
    <property type="term" value="F:signaling receptor activity"/>
    <property type="evidence" value="ECO:0007669"/>
    <property type="project" value="InterPro"/>
</dbReference>
<evidence type="ECO:0000256" key="3">
    <source>
        <dbReference type="ARBA" id="ARBA00022448"/>
    </source>
</evidence>
<dbReference type="NCBIfam" id="TIGR01783">
    <property type="entry name" value="TonB-siderophor"/>
    <property type="match status" value="1"/>
</dbReference>
<dbReference type="AlphaFoldDB" id="A0A2N6L4B5"/>
<dbReference type="EMBL" id="NMQE01000936">
    <property type="protein sequence ID" value="PMB15530.1"/>
    <property type="molecule type" value="Genomic_DNA"/>
</dbReference>
<dbReference type="FunFam" id="2.170.130.10:FF:000001">
    <property type="entry name" value="Catecholate siderophore TonB-dependent receptor"/>
    <property type="match status" value="1"/>
</dbReference>
<dbReference type="InterPro" id="IPR036942">
    <property type="entry name" value="Beta-barrel_TonB_sf"/>
</dbReference>
<evidence type="ECO:0000256" key="9">
    <source>
        <dbReference type="ARBA" id="ARBA00023065"/>
    </source>
</evidence>
<evidence type="ECO:0000256" key="4">
    <source>
        <dbReference type="ARBA" id="ARBA00022452"/>
    </source>
</evidence>
<dbReference type="FunFam" id="2.40.170.20:FF:000005">
    <property type="entry name" value="TonB-dependent siderophore receptor"/>
    <property type="match status" value="1"/>
</dbReference>
<dbReference type="Pfam" id="PF11741">
    <property type="entry name" value="AMIN"/>
    <property type="match status" value="1"/>
</dbReference>
<organism evidence="20 21">
    <name type="scientific">Fischerella thermalis CCMEE 5318</name>
    <dbReference type="NCBI Taxonomy" id="2019666"/>
    <lineage>
        <taxon>Bacteria</taxon>
        <taxon>Bacillati</taxon>
        <taxon>Cyanobacteriota</taxon>
        <taxon>Cyanophyceae</taxon>
        <taxon>Nostocales</taxon>
        <taxon>Hapalosiphonaceae</taxon>
        <taxon>Fischerella</taxon>
    </lineage>
</organism>
<dbReference type="RefSeq" id="WP_102183698.1">
    <property type="nucleotide sequence ID" value="NZ_NMQE01000936.1"/>
</dbReference>
<dbReference type="InterPro" id="IPR037066">
    <property type="entry name" value="Plug_dom_sf"/>
</dbReference>
<feature type="compositionally biased region" description="Low complexity" evidence="15">
    <location>
        <begin position="239"/>
        <end position="269"/>
    </location>
</feature>
<dbReference type="GO" id="GO:0015891">
    <property type="term" value="P:siderophore transport"/>
    <property type="evidence" value="ECO:0007669"/>
    <property type="project" value="InterPro"/>
</dbReference>
<dbReference type="InterPro" id="IPR039426">
    <property type="entry name" value="TonB-dep_rcpt-like"/>
</dbReference>
<proteinExistence type="inferred from homology"/>
<comment type="caution">
    <text evidence="20">The sequence shown here is derived from an EMBL/GenBank/DDBJ whole genome shotgun (WGS) entry which is preliminary data.</text>
</comment>
<evidence type="ECO:0000256" key="16">
    <source>
        <dbReference type="SAM" id="SignalP"/>
    </source>
</evidence>
<evidence type="ECO:0000313" key="20">
    <source>
        <dbReference type="EMBL" id="PMB15530.1"/>
    </source>
</evidence>
<dbReference type="Gene3D" id="2.40.170.20">
    <property type="entry name" value="TonB-dependent receptor, beta-barrel domain"/>
    <property type="match status" value="1"/>
</dbReference>
<feature type="domain" description="TonB-dependent receptor-like beta-barrel" evidence="17">
    <location>
        <begin position="472"/>
        <end position="904"/>
    </location>
</feature>
<evidence type="ECO:0000256" key="2">
    <source>
        <dbReference type="ARBA" id="ARBA00009810"/>
    </source>
</evidence>
<dbReference type="GO" id="GO:0015344">
    <property type="term" value="F:siderophore uptake transmembrane transporter activity"/>
    <property type="evidence" value="ECO:0007669"/>
    <property type="project" value="TreeGrafter"/>
</dbReference>
<keyword evidence="3 13" id="KW-0813">Transport</keyword>
<name>A0A2N6L4B5_9CYAN</name>
<evidence type="ECO:0000259" key="19">
    <source>
        <dbReference type="Pfam" id="PF11741"/>
    </source>
</evidence>
<evidence type="ECO:0000256" key="7">
    <source>
        <dbReference type="ARBA" id="ARBA00022729"/>
    </source>
</evidence>
<reference evidence="20 21" key="1">
    <citation type="submission" date="2017-07" db="EMBL/GenBank/DDBJ databases">
        <title>Genomes of Fischerella (Mastigocladus) sp. strains.</title>
        <authorList>
            <person name="Miller S.R."/>
        </authorList>
    </citation>
    <scope>NUCLEOTIDE SEQUENCE [LARGE SCALE GENOMIC DNA]</scope>
    <source>
        <strain evidence="20 21">CCMEE 5318</strain>
    </source>
</reference>
<dbReference type="PANTHER" id="PTHR32552">
    <property type="entry name" value="FERRICHROME IRON RECEPTOR-RELATED"/>
    <property type="match status" value="1"/>
</dbReference>
<keyword evidence="20" id="KW-0675">Receptor</keyword>
<dbReference type="PROSITE" id="PS52016">
    <property type="entry name" value="TONB_DEPENDENT_REC_3"/>
    <property type="match status" value="1"/>
</dbReference>
<evidence type="ECO:0000256" key="13">
    <source>
        <dbReference type="PROSITE-ProRule" id="PRU01360"/>
    </source>
</evidence>
<feature type="signal peptide" evidence="16">
    <location>
        <begin position="1"/>
        <end position="26"/>
    </location>
</feature>
<keyword evidence="6 13" id="KW-0812">Transmembrane</keyword>